<protein>
    <submittedName>
        <fullName evidence="2">Putative secreted protein</fullName>
    </submittedName>
</protein>
<dbReference type="EMBL" id="HG322949">
    <property type="protein sequence ID" value="CDG80845.1"/>
    <property type="molecule type" value="Genomic_DNA"/>
</dbReference>
<dbReference type="eggNOG" id="ENOG5032RZK">
    <property type="taxonomic scope" value="Bacteria"/>
</dbReference>
<dbReference type="KEGG" id="jag:GJA_182"/>
<dbReference type="AlphaFoldDB" id="W0UZP0"/>
<name>W0UZP0_9BURK</name>
<evidence type="ECO:0000313" key="2">
    <source>
        <dbReference type="EMBL" id="CDG80845.1"/>
    </source>
</evidence>
<organism evidence="2 3">
    <name type="scientific">Janthinobacterium agaricidamnosum NBRC 102515 = DSM 9628</name>
    <dbReference type="NCBI Taxonomy" id="1349767"/>
    <lineage>
        <taxon>Bacteria</taxon>
        <taxon>Pseudomonadati</taxon>
        <taxon>Pseudomonadota</taxon>
        <taxon>Betaproteobacteria</taxon>
        <taxon>Burkholderiales</taxon>
        <taxon>Oxalobacteraceae</taxon>
        <taxon>Janthinobacterium</taxon>
    </lineage>
</organism>
<keyword evidence="1" id="KW-0732">Signal</keyword>
<evidence type="ECO:0000256" key="1">
    <source>
        <dbReference type="SAM" id="SignalP"/>
    </source>
</evidence>
<dbReference type="Proteomes" id="UP000027604">
    <property type="component" value="Chromosome I"/>
</dbReference>
<dbReference type="RefSeq" id="WP_038487730.1">
    <property type="nucleotide sequence ID" value="NZ_BCTH01000092.1"/>
</dbReference>
<accession>W0UZP0</accession>
<dbReference type="PATRIC" id="fig|1349767.4.peg.4820"/>
<dbReference type="HOGENOM" id="CLU_115771_0_0_4"/>
<keyword evidence="3" id="KW-1185">Reference proteome</keyword>
<proteinExistence type="predicted"/>
<feature type="chain" id="PRO_5004797995" evidence="1">
    <location>
        <begin position="20"/>
        <end position="199"/>
    </location>
</feature>
<sequence>MHKTISIAAMLLACASVSAQEAAPTASADAAPLSRLRLFGQNGAMVSLYQDSSCIKGMFSGGEEKVSGGMASAFGSLIGSVENTSLGMPDTPTTLNLAKKDGIFSKAYFKEYALPAGKPSSLRLHFQDVSSFYVANGIRYESRAPSCGGQITFTPHAGEDYEAAFEWEGKQCSVTIKQVIVKEGQTELVPVPVALAPSC</sequence>
<evidence type="ECO:0000313" key="3">
    <source>
        <dbReference type="Proteomes" id="UP000027604"/>
    </source>
</evidence>
<feature type="signal peptide" evidence="1">
    <location>
        <begin position="1"/>
        <end position="19"/>
    </location>
</feature>
<gene>
    <name evidence="2" type="ORF">GJA_182</name>
</gene>
<reference evidence="2 3" key="1">
    <citation type="journal article" date="2015" name="Genome Announc.">
        <title>Genome Sequence of Mushroom Soft-Rot Pathogen Janthinobacterium agaricidamnosum.</title>
        <authorList>
            <person name="Graupner K."/>
            <person name="Lackner G."/>
            <person name="Hertweck C."/>
        </authorList>
    </citation>
    <scope>NUCLEOTIDE SEQUENCE [LARGE SCALE GENOMIC DNA]</scope>
    <source>
        <strain evidence="3">NBRC 102515 / DSM 9628</strain>
    </source>
</reference>
<dbReference type="OrthoDB" id="8774604at2"/>